<protein>
    <submittedName>
        <fullName evidence="2">Amidohydrolase</fullName>
    </submittedName>
</protein>
<dbReference type="NCBIfam" id="TIGR01891">
    <property type="entry name" value="amidohydrolases"/>
    <property type="match status" value="1"/>
</dbReference>
<dbReference type="InterPro" id="IPR036264">
    <property type="entry name" value="Bact_exopeptidase_dim_dom"/>
</dbReference>
<dbReference type="RefSeq" id="WP_244350248.1">
    <property type="nucleotide sequence ID" value="NZ_JAFIRA010000018.1"/>
</dbReference>
<evidence type="ECO:0000313" key="2">
    <source>
        <dbReference type="EMBL" id="MCJ2542971.1"/>
    </source>
</evidence>
<dbReference type="PIRSF" id="PIRSF005962">
    <property type="entry name" value="Pept_M20D_amidohydro"/>
    <property type="match status" value="1"/>
</dbReference>
<dbReference type="CDD" id="cd08021">
    <property type="entry name" value="M20_Acy1_YhaA-like"/>
    <property type="match status" value="1"/>
</dbReference>
<organism evidence="2 3">
    <name type="scientific">Thermostichus vulcanus str. 'Rupite'</name>
    <dbReference type="NCBI Taxonomy" id="2813851"/>
    <lineage>
        <taxon>Bacteria</taxon>
        <taxon>Bacillati</taxon>
        <taxon>Cyanobacteriota</taxon>
        <taxon>Cyanophyceae</taxon>
        <taxon>Thermostichales</taxon>
        <taxon>Thermostichaceae</taxon>
        <taxon>Thermostichus</taxon>
    </lineage>
</organism>
<dbReference type="Gene3D" id="3.40.630.10">
    <property type="entry name" value="Zn peptidases"/>
    <property type="match status" value="1"/>
</dbReference>
<dbReference type="InterPro" id="IPR017439">
    <property type="entry name" value="Amidohydrolase"/>
</dbReference>
<dbReference type="Pfam" id="PF01546">
    <property type="entry name" value="Peptidase_M20"/>
    <property type="match status" value="1"/>
</dbReference>
<dbReference type="Proteomes" id="UP000830835">
    <property type="component" value="Unassembled WGS sequence"/>
</dbReference>
<proteinExistence type="predicted"/>
<dbReference type="InterPro" id="IPR011650">
    <property type="entry name" value="Peptidase_M20_dimer"/>
</dbReference>
<dbReference type="PANTHER" id="PTHR11014">
    <property type="entry name" value="PEPTIDASE M20 FAMILY MEMBER"/>
    <property type="match status" value="1"/>
</dbReference>
<dbReference type="SUPFAM" id="SSF53187">
    <property type="entry name" value="Zn-dependent exopeptidases"/>
    <property type="match status" value="1"/>
</dbReference>
<accession>A0ABT0CB06</accession>
<reference evidence="2" key="1">
    <citation type="submission" date="2021-02" db="EMBL/GenBank/DDBJ databases">
        <title>The CRISPR/cas machinery reduction and long-range gene transfer in the hot spring cyanobacterium Synechococcus.</title>
        <authorList>
            <person name="Dvorak P."/>
            <person name="Jahodarova E."/>
            <person name="Hasler P."/>
            <person name="Poulickova A."/>
        </authorList>
    </citation>
    <scope>NUCLEOTIDE SEQUENCE</scope>
    <source>
        <strain evidence="2">Rupite</strain>
    </source>
</reference>
<keyword evidence="3" id="KW-1185">Reference proteome</keyword>
<comment type="caution">
    <text evidence="2">The sequence shown here is derived from an EMBL/GenBank/DDBJ whole genome shotgun (WGS) entry which is preliminary data.</text>
</comment>
<dbReference type="SUPFAM" id="SSF55031">
    <property type="entry name" value="Bacterial exopeptidase dimerisation domain"/>
    <property type="match status" value="1"/>
</dbReference>
<dbReference type="PANTHER" id="PTHR11014:SF164">
    <property type="entry name" value="N-ACYL-L-AMINO ACID AMIDOHYDROLASE"/>
    <property type="match status" value="1"/>
</dbReference>
<dbReference type="Gene3D" id="3.30.70.360">
    <property type="match status" value="1"/>
</dbReference>
<evidence type="ECO:0000313" key="3">
    <source>
        <dbReference type="Proteomes" id="UP000830835"/>
    </source>
</evidence>
<dbReference type="Pfam" id="PF07687">
    <property type="entry name" value="M20_dimer"/>
    <property type="match status" value="1"/>
</dbReference>
<dbReference type="InterPro" id="IPR002933">
    <property type="entry name" value="Peptidase_M20"/>
</dbReference>
<evidence type="ECO:0000259" key="1">
    <source>
        <dbReference type="Pfam" id="PF07687"/>
    </source>
</evidence>
<dbReference type="EMBL" id="JAFIRA010000018">
    <property type="protein sequence ID" value="MCJ2542971.1"/>
    <property type="molecule type" value="Genomic_DNA"/>
</dbReference>
<sequence>MALPTLRPAVQALQPELVTWRRHIHKYPELGFREEQTAAYISQRLKSWGIPHQTGIAHTGILATITGEQPGPTLALRADMDALPIQEANEVEYRSCLPNTMHACGHDGHTAIAMGTAKLLQQNRQRLKGTIKVIFQPAEEGPGGAKPMLEAGVLKNPDVEGILGLHLWNNRPLGSIGVKSGPSMAFADRFQIEILGRGGHAALPHQTVDAIVVGAQIVSALQTIVSRNVDPMLPAVVTVGRFRAGDAFNVVAPSAEIWGTVRSFHPDVADLIPRRIEEIVAGICKAYGATYDFQFERRYPAVLNDPAMAELVEKSARQVFGPDAMIIPEMTMGGEDVSFFMNEVPGCYFFVGSANSEKGLDYPHHHPRFDFDEAALGIGVELFLRCIENYTGQTLNEMN</sequence>
<name>A0ABT0CB06_THEVL</name>
<feature type="domain" description="Peptidase M20 dimerisation" evidence="1">
    <location>
        <begin position="190"/>
        <end position="281"/>
    </location>
</feature>
<gene>
    <name evidence="2" type="ORF">JX360_08645</name>
</gene>